<dbReference type="Proteomes" id="UP001144256">
    <property type="component" value="Unassembled WGS sequence"/>
</dbReference>
<dbReference type="Gene3D" id="3.20.80.10">
    <property type="entry name" value="Regulatory factor, effector binding domain"/>
    <property type="match status" value="1"/>
</dbReference>
<evidence type="ECO:0000313" key="5">
    <source>
        <dbReference type="EMBL" id="GKX28281.1"/>
    </source>
</evidence>
<reference evidence="5" key="1">
    <citation type="submission" date="2022-06" db="EMBL/GenBank/DDBJ databases">
        <title>Vallitalea longa sp. nov., an anaerobic bacterium isolated from marine sediment.</title>
        <authorList>
            <person name="Hirano S."/>
            <person name="Terahara T."/>
            <person name="Mori K."/>
            <person name="Hamada M."/>
            <person name="Matsumoto R."/>
            <person name="Kobayashi T."/>
        </authorList>
    </citation>
    <scope>NUCLEOTIDE SEQUENCE</scope>
    <source>
        <strain evidence="5">SH18-1</strain>
    </source>
</reference>
<accession>A0A9W5Y907</accession>
<dbReference type="PROSITE" id="PS01124">
    <property type="entry name" value="HTH_ARAC_FAMILY_2"/>
    <property type="match status" value="1"/>
</dbReference>
<dbReference type="AlphaFoldDB" id="A0A9W5Y907"/>
<dbReference type="InterPro" id="IPR018060">
    <property type="entry name" value="HTH_AraC"/>
</dbReference>
<sequence>MNWVKALADSIDYMEDNLTGSLNIEDIAKTAMASPYHYQRMFYMLTGFTVQEYIRNRRLSMAAMEITTTNIKVIDLAMKYGYESSEAFSRAFKKLHGANPSYVKKNKPNIKAFPKLVIQINLKGDVPMDYRIERKKSFSFSGITRNFSTQNGANFINIPKFWTEVCANGKLQEMFLHAKDERSLGVCMPMNPHTGESFDYVIGIFSDEKVEGYDFHTVPEADWAVFEVRGPLGNKLQDTWKRIFSEWFPSTSFQHADLPEFEVYCGRDTSREDFVTEIWIPIIKE</sequence>
<dbReference type="GO" id="GO:0043565">
    <property type="term" value="F:sequence-specific DNA binding"/>
    <property type="evidence" value="ECO:0007669"/>
    <property type="project" value="InterPro"/>
</dbReference>
<keyword evidence="3" id="KW-0804">Transcription</keyword>
<gene>
    <name evidence="5" type="ORF">SH1V18_07610</name>
</gene>
<dbReference type="GO" id="GO:0003700">
    <property type="term" value="F:DNA-binding transcription factor activity"/>
    <property type="evidence" value="ECO:0007669"/>
    <property type="project" value="InterPro"/>
</dbReference>
<dbReference type="InterPro" id="IPR010499">
    <property type="entry name" value="AraC_E-bd"/>
</dbReference>
<dbReference type="InterPro" id="IPR020449">
    <property type="entry name" value="Tscrpt_reg_AraC-type_HTH"/>
</dbReference>
<evidence type="ECO:0000256" key="1">
    <source>
        <dbReference type="ARBA" id="ARBA00023015"/>
    </source>
</evidence>
<dbReference type="InterPro" id="IPR018062">
    <property type="entry name" value="HTH_AraC-typ_CS"/>
</dbReference>
<organism evidence="5 6">
    <name type="scientific">Vallitalea longa</name>
    <dbReference type="NCBI Taxonomy" id="2936439"/>
    <lineage>
        <taxon>Bacteria</taxon>
        <taxon>Bacillati</taxon>
        <taxon>Bacillota</taxon>
        <taxon>Clostridia</taxon>
        <taxon>Lachnospirales</taxon>
        <taxon>Vallitaleaceae</taxon>
        <taxon>Vallitalea</taxon>
    </lineage>
</organism>
<evidence type="ECO:0000256" key="2">
    <source>
        <dbReference type="ARBA" id="ARBA00023125"/>
    </source>
</evidence>
<dbReference type="PRINTS" id="PR00032">
    <property type="entry name" value="HTHARAC"/>
</dbReference>
<evidence type="ECO:0000256" key="3">
    <source>
        <dbReference type="ARBA" id="ARBA00023163"/>
    </source>
</evidence>
<evidence type="ECO:0000259" key="4">
    <source>
        <dbReference type="PROSITE" id="PS01124"/>
    </source>
</evidence>
<keyword evidence="6" id="KW-1185">Reference proteome</keyword>
<dbReference type="InterPro" id="IPR029442">
    <property type="entry name" value="GyrI-like"/>
</dbReference>
<dbReference type="InterPro" id="IPR011256">
    <property type="entry name" value="Reg_factor_effector_dom_sf"/>
</dbReference>
<dbReference type="InterPro" id="IPR050959">
    <property type="entry name" value="MarA-like"/>
</dbReference>
<dbReference type="SUPFAM" id="SSF46689">
    <property type="entry name" value="Homeodomain-like"/>
    <property type="match status" value="2"/>
</dbReference>
<dbReference type="Gene3D" id="1.10.10.60">
    <property type="entry name" value="Homeodomain-like"/>
    <property type="match status" value="2"/>
</dbReference>
<keyword evidence="1" id="KW-0805">Transcription regulation</keyword>
<dbReference type="SMART" id="SM00871">
    <property type="entry name" value="AraC_E_bind"/>
    <property type="match status" value="1"/>
</dbReference>
<dbReference type="RefSeq" id="WP_281812408.1">
    <property type="nucleotide sequence ID" value="NZ_BRLB01000001.1"/>
</dbReference>
<dbReference type="Pfam" id="PF12833">
    <property type="entry name" value="HTH_18"/>
    <property type="match status" value="1"/>
</dbReference>
<dbReference type="EMBL" id="BRLB01000001">
    <property type="protein sequence ID" value="GKX28281.1"/>
    <property type="molecule type" value="Genomic_DNA"/>
</dbReference>
<feature type="domain" description="HTH araC/xylS-type" evidence="4">
    <location>
        <begin position="8"/>
        <end position="106"/>
    </location>
</feature>
<dbReference type="InterPro" id="IPR009057">
    <property type="entry name" value="Homeodomain-like_sf"/>
</dbReference>
<protein>
    <submittedName>
        <fullName evidence="5">AraC family transcriptional regulator</fullName>
    </submittedName>
</protein>
<dbReference type="PANTHER" id="PTHR47504:SF5">
    <property type="entry name" value="RIGHT ORIGIN-BINDING PROTEIN"/>
    <property type="match status" value="1"/>
</dbReference>
<proteinExistence type="predicted"/>
<dbReference type="Pfam" id="PF06445">
    <property type="entry name" value="GyrI-like"/>
    <property type="match status" value="1"/>
</dbReference>
<dbReference type="SUPFAM" id="SSF55136">
    <property type="entry name" value="Probable bacterial effector-binding domain"/>
    <property type="match status" value="1"/>
</dbReference>
<keyword evidence="2" id="KW-0238">DNA-binding</keyword>
<dbReference type="PROSITE" id="PS00041">
    <property type="entry name" value="HTH_ARAC_FAMILY_1"/>
    <property type="match status" value="1"/>
</dbReference>
<comment type="caution">
    <text evidence="5">The sequence shown here is derived from an EMBL/GenBank/DDBJ whole genome shotgun (WGS) entry which is preliminary data.</text>
</comment>
<evidence type="ECO:0000313" key="6">
    <source>
        <dbReference type="Proteomes" id="UP001144256"/>
    </source>
</evidence>
<name>A0A9W5Y907_9FIRM</name>
<dbReference type="SMART" id="SM00342">
    <property type="entry name" value="HTH_ARAC"/>
    <property type="match status" value="1"/>
</dbReference>
<dbReference type="PANTHER" id="PTHR47504">
    <property type="entry name" value="RIGHT ORIGIN-BINDING PROTEIN"/>
    <property type="match status" value="1"/>
</dbReference>